<dbReference type="RefSeq" id="WP_108854773.1">
    <property type="nucleotide sequence ID" value="NZ_OMOQ01000004.1"/>
</dbReference>
<evidence type="ECO:0000313" key="2">
    <source>
        <dbReference type="EMBL" id="SPH24773.1"/>
    </source>
</evidence>
<dbReference type="CDD" id="cd06532">
    <property type="entry name" value="Glyco_transf_25"/>
    <property type="match status" value="1"/>
</dbReference>
<reference evidence="2 3" key="1">
    <citation type="submission" date="2018-03" db="EMBL/GenBank/DDBJ databases">
        <authorList>
            <person name="Keele B.F."/>
        </authorList>
    </citation>
    <scope>NUCLEOTIDE SEQUENCE [LARGE SCALE GENOMIC DNA]</scope>
    <source>
        <strain evidence="2 3">CECT 8626</strain>
    </source>
</reference>
<dbReference type="InterPro" id="IPR002654">
    <property type="entry name" value="Glyco_trans_25"/>
</dbReference>
<evidence type="ECO:0000313" key="3">
    <source>
        <dbReference type="Proteomes" id="UP000244924"/>
    </source>
</evidence>
<name>A0A2R8BMX0_9RHOB</name>
<sequence length="258" mass="28642">MKALVINLATETDRMTFQSRQLDALGVEWERLDAVSPRTLTPPPDDPYWTRWQRPLRDAEKAATASHRSAWQRIAEGKAPMLVLEDDAVLMRDVPAFLAAVEGLPGIDHISLETRGRRKLLGQRHAAAPMVRLWQDYTGAAAYVLWPSGARILMEDCARAAGIADGIICAAHRMCSWQADPALAVQLDRCVAHGLAAPIAVNSSILAETRPDRRNIPLSARASYRARRIAGQIRILARRLACVGRARRRHVALATQRR</sequence>
<dbReference type="Pfam" id="PF01755">
    <property type="entry name" value="Glyco_transf_25"/>
    <property type="match status" value="1"/>
</dbReference>
<protein>
    <recommendedName>
        <fullName evidence="1">Glycosyl transferase family 25 domain-containing protein</fullName>
    </recommendedName>
</protein>
<accession>A0A2R8BMX0</accession>
<evidence type="ECO:0000259" key="1">
    <source>
        <dbReference type="Pfam" id="PF01755"/>
    </source>
</evidence>
<proteinExistence type="predicted"/>
<keyword evidence="3" id="KW-1185">Reference proteome</keyword>
<feature type="domain" description="Glycosyl transferase family 25" evidence="1">
    <location>
        <begin position="2"/>
        <end position="101"/>
    </location>
</feature>
<organism evidence="2 3">
    <name type="scientific">Albidovulum aquaemixtae</name>
    <dbReference type="NCBI Taxonomy" id="1542388"/>
    <lineage>
        <taxon>Bacteria</taxon>
        <taxon>Pseudomonadati</taxon>
        <taxon>Pseudomonadota</taxon>
        <taxon>Alphaproteobacteria</taxon>
        <taxon>Rhodobacterales</taxon>
        <taxon>Paracoccaceae</taxon>
        <taxon>Albidovulum</taxon>
    </lineage>
</organism>
<gene>
    <name evidence="2" type="ORF">DEA8626_03810</name>
</gene>
<dbReference type="OrthoDB" id="259382at2"/>
<dbReference type="EMBL" id="OMOQ01000004">
    <property type="protein sequence ID" value="SPH24773.1"/>
    <property type="molecule type" value="Genomic_DNA"/>
</dbReference>
<dbReference type="Proteomes" id="UP000244924">
    <property type="component" value="Unassembled WGS sequence"/>
</dbReference>
<dbReference type="AlphaFoldDB" id="A0A2R8BMX0"/>